<reference evidence="3 4" key="1">
    <citation type="submission" date="2023-07" db="EMBL/GenBank/DDBJ databases">
        <title>Genomic Encyclopedia of Type Strains, Phase IV (KMG-IV): sequencing the most valuable type-strain genomes for metagenomic binning, comparative biology and taxonomic classification.</title>
        <authorList>
            <person name="Goeker M."/>
        </authorList>
    </citation>
    <scope>NUCLEOTIDE SEQUENCE [LARGE SCALE GENOMIC DNA]</scope>
    <source>
        <strain evidence="3 4">DSM 105143</strain>
    </source>
</reference>
<proteinExistence type="inferred from homology"/>
<dbReference type="RefSeq" id="WP_307121939.1">
    <property type="nucleotide sequence ID" value="NZ_JAUSTM010000011.1"/>
</dbReference>
<protein>
    <recommendedName>
        <fullName evidence="2">Cytokinin riboside 5'-monophosphate phosphoribohydrolase</fullName>
        <ecNumber evidence="2">3.2.2.n1</ecNumber>
    </recommendedName>
</protein>
<evidence type="ECO:0000256" key="2">
    <source>
        <dbReference type="RuleBase" id="RU363015"/>
    </source>
</evidence>
<keyword evidence="2" id="KW-0203">Cytokinin biosynthesis</keyword>
<organism evidence="3 4">
    <name type="scientific">Streptococcus moroccensis</name>
    <dbReference type="NCBI Taxonomy" id="1451356"/>
    <lineage>
        <taxon>Bacteria</taxon>
        <taxon>Bacillati</taxon>
        <taxon>Bacillota</taxon>
        <taxon>Bacilli</taxon>
        <taxon>Lactobacillales</taxon>
        <taxon>Streptococcaceae</taxon>
        <taxon>Streptococcus</taxon>
    </lineage>
</organism>
<comment type="caution">
    <text evidence="3">The sequence shown here is derived from an EMBL/GenBank/DDBJ whole genome shotgun (WGS) entry which is preliminary data.</text>
</comment>
<dbReference type="EMBL" id="JAUSTM010000011">
    <property type="protein sequence ID" value="MDQ0222751.1"/>
    <property type="molecule type" value="Genomic_DNA"/>
</dbReference>
<dbReference type="SUPFAM" id="SSF102405">
    <property type="entry name" value="MCP/YpsA-like"/>
    <property type="match status" value="1"/>
</dbReference>
<sequence>MKVAVYCGAATGHNPIYAEAAKELASWLVHKNLDVIYGGGSVGLMGVLADTILEQGGKIIGVMPDFLIEREIAHDQLTELISAPNMAERKQIMIDRSNVCIALPGGPGTLEEIAEAISWARIGQSDNVCVFYNVNHYYDALRDFYQKMRDEGFLSEKDFARIAFVDHLDAIEPFVNSLPPQEIRTYK</sequence>
<gene>
    <name evidence="3" type="ORF">J2S23_001309</name>
</gene>
<evidence type="ECO:0000256" key="1">
    <source>
        <dbReference type="ARBA" id="ARBA00006763"/>
    </source>
</evidence>
<dbReference type="InterPro" id="IPR005269">
    <property type="entry name" value="LOG"/>
</dbReference>
<keyword evidence="2" id="KW-0378">Hydrolase</keyword>
<evidence type="ECO:0000313" key="3">
    <source>
        <dbReference type="EMBL" id="MDQ0222751.1"/>
    </source>
</evidence>
<dbReference type="EC" id="3.2.2.n1" evidence="2"/>
<dbReference type="InterPro" id="IPR031100">
    <property type="entry name" value="LOG_fam"/>
</dbReference>
<dbReference type="Proteomes" id="UP001223079">
    <property type="component" value="Unassembled WGS sequence"/>
</dbReference>
<keyword evidence="4" id="KW-1185">Reference proteome</keyword>
<name>A0ABT9YRX7_9STRE</name>
<evidence type="ECO:0000313" key="4">
    <source>
        <dbReference type="Proteomes" id="UP001223079"/>
    </source>
</evidence>
<dbReference type="PANTHER" id="PTHR31223:SF70">
    <property type="entry name" value="LOG FAMILY PROTEIN YJL055W"/>
    <property type="match status" value="1"/>
</dbReference>
<dbReference type="Gene3D" id="3.40.50.450">
    <property type="match status" value="1"/>
</dbReference>
<dbReference type="NCBIfam" id="TIGR00730">
    <property type="entry name" value="Rossman fold protein, TIGR00730 family"/>
    <property type="match status" value="1"/>
</dbReference>
<dbReference type="PANTHER" id="PTHR31223">
    <property type="entry name" value="LOG FAMILY PROTEIN YJL055W"/>
    <property type="match status" value="1"/>
</dbReference>
<comment type="similarity">
    <text evidence="1 2">Belongs to the LOG family.</text>
</comment>
<accession>A0ABT9YRX7</accession>
<dbReference type="Pfam" id="PF03641">
    <property type="entry name" value="Lysine_decarbox"/>
    <property type="match status" value="1"/>
</dbReference>